<dbReference type="Pfam" id="PF00512">
    <property type="entry name" value="HisKA"/>
    <property type="match status" value="1"/>
</dbReference>
<dbReference type="InterPro" id="IPR000700">
    <property type="entry name" value="PAS-assoc_C"/>
</dbReference>
<dbReference type="InterPro" id="IPR013656">
    <property type="entry name" value="PAS_4"/>
</dbReference>
<dbReference type="PANTHER" id="PTHR44757">
    <property type="entry name" value="DIGUANYLATE CYCLASE DGCP"/>
    <property type="match status" value="1"/>
</dbReference>
<gene>
    <name evidence="5" type="ORF">QM524_16050</name>
</gene>
<reference evidence="5 6" key="1">
    <citation type="submission" date="2023-05" db="EMBL/GenBank/DDBJ databases">
        <title>Novel species of genus Flectobacillus isolated from stream in China.</title>
        <authorList>
            <person name="Lu H."/>
        </authorList>
    </citation>
    <scope>NUCLEOTIDE SEQUENCE [LARGE SCALE GENOMIC DNA]</scope>
    <source>
        <strain evidence="5 6">KCTC 42575</strain>
    </source>
</reference>
<evidence type="ECO:0000259" key="3">
    <source>
        <dbReference type="PROSITE" id="PS50112"/>
    </source>
</evidence>
<dbReference type="Proteomes" id="UP001236507">
    <property type="component" value="Unassembled WGS sequence"/>
</dbReference>
<dbReference type="InterPro" id="IPR003661">
    <property type="entry name" value="HisK_dim/P_dom"/>
</dbReference>
<evidence type="ECO:0000256" key="2">
    <source>
        <dbReference type="ARBA" id="ARBA00012438"/>
    </source>
</evidence>
<protein>
    <recommendedName>
        <fullName evidence="2">histidine kinase</fullName>
        <ecNumber evidence="2">2.7.13.3</ecNumber>
    </recommendedName>
</protein>
<dbReference type="InterPro" id="IPR036097">
    <property type="entry name" value="HisK_dim/P_sf"/>
</dbReference>
<feature type="domain" description="PAS" evidence="3">
    <location>
        <begin position="247"/>
        <end position="291"/>
    </location>
</feature>
<dbReference type="SMART" id="SM00091">
    <property type="entry name" value="PAS"/>
    <property type="match status" value="3"/>
</dbReference>
<comment type="catalytic activity">
    <reaction evidence="1">
        <text>ATP + protein L-histidine = ADP + protein N-phospho-L-histidine.</text>
        <dbReference type="EC" id="2.7.13.3"/>
    </reaction>
</comment>
<dbReference type="EC" id="2.7.13.3" evidence="2"/>
<dbReference type="InterPro" id="IPR000014">
    <property type="entry name" value="PAS"/>
</dbReference>
<dbReference type="NCBIfam" id="TIGR00229">
    <property type="entry name" value="sensory_box"/>
    <property type="match status" value="2"/>
</dbReference>
<keyword evidence="6" id="KW-1185">Reference proteome</keyword>
<dbReference type="InterPro" id="IPR052155">
    <property type="entry name" value="Biofilm_reg_signaling"/>
</dbReference>
<dbReference type="Pfam" id="PF08448">
    <property type="entry name" value="PAS_4"/>
    <property type="match status" value="1"/>
</dbReference>
<dbReference type="SMART" id="SM00388">
    <property type="entry name" value="HisKA"/>
    <property type="match status" value="1"/>
</dbReference>
<dbReference type="Pfam" id="PF13426">
    <property type="entry name" value="PAS_9"/>
    <property type="match status" value="1"/>
</dbReference>
<dbReference type="SUPFAM" id="SSF55785">
    <property type="entry name" value="PYP-like sensor domain (PAS domain)"/>
    <property type="match status" value="2"/>
</dbReference>
<evidence type="ECO:0000259" key="4">
    <source>
        <dbReference type="PROSITE" id="PS50113"/>
    </source>
</evidence>
<dbReference type="Pfam" id="PF13188">
    <property type="entry name" value="PAS_8"/>
    <property type="match status" value="1"/>
</dbReference>
<dbReference type="RefSeq" id="WP_283345346.1">
    <property type="nucleotide sequence ID" value="NZ_JASHIF010000012.1"/>
</dbReference>
<accession>A0ABT6YAX2</accession>
<sequence length="444" mass="50781">MLNCSETPSLFVSPSHEIISFNAHFETIFNWHNPQPLQKGLSITEHQLPFDHNHYFRLFEEVMSGQKVDTSLTKQSHSNTIQCYIKGEPIYCNQGTIQGALFSFKNLPLSPPSYREIDTLTHCFESILSEAHEGVLFLNQDLTILYHNEALTKQYMYDNRHLLKNGANILEVVSEVDRAQTEFLLKLALEGKIIDREVPVNASNGQTYWFKIKIFPIKNSTNQVIGVTILSLDVSQKRKFELDLQESEIRFKNIIENTPIALAVLDKNFRVIHINSAAEELLGYTCEELAGTDIRNIIFCSYFDDMGSSPLFENSDAFFTNLTSDRFISTINKAGELVTVDITINAYRFNTNKTIVLAARDVRVLLKQEEKLQLHSELFRKIAWQQSHEVRKPLANIKGITELLLDNATSSSIDLYLNYLKEATEELDTIIKNIVNQTYLTQGE</sequence>
<proteinExistence type="predicted"/>
<dbReference type="PROSITE" id="PS50113">
    <property type="entry name" value="PAC"/>
    <property type="match status" value="1"/>
</dbReference>
<evidence type="ECO:0000313" key="6">
    <source>
        <dbReference type="Proteomes" id="UP001236507"/>
    </source>
</evidence>
<dbReference type="CDD" id="cd00082">
    <property type="entry name" value="HisKA"/>
    <property type="match status" value="1"/>
</dbReference>
<name>A0ABT6YAX2_9BACT</name>
<dbReference type="PROSITE" id="PS50112">
    <property type="entry name" value="PAS"/>
    <property type="match status" value="1"/>
</dbReference>
<comment type="caution">
    <text evidence="5">The sequence shown here is derived from an EMBL/GenBank/DDBJ whole genome shotgun (WGS) entry which is preliminary data.</text>
</comment>
<dbReference type="PANTHER" id="PTHR44757:SF2">
    <property type="entry name" value="BIOFILM ARCHITECTURE MAINTENANCE PROTEIN MBAA"/>
    <property type="match status" value="1"/>
</dbReference>
<dbReference type="CDD" id="cd00130">
    <property type="entry name" value="PAS"/>
    <property type="match status" value="2"/>
</dbReference>
<evidence type="ECO:0000313" key="5">
    <source>
        <dbReference type="EMBL" id="MDI9860729.1"/>
    </source>
</evidence>
<feature type="domain" description="PAC" evidence="4">
    <location>
        <begin position="194"/>
        <end position="246"/>
    </location>
</feature>
<evidence type="ECO:0000256" key="1">
    <source>
        <dbReference type="ARBA" id="ARBA00000085"/>
    </source>
</evidence>
<dbReference type="Gene3D" id="1.10.287.130">
    <property type="match status" value="1"/>
</dbReference>
<organism evidence="5 6">
    <name type="scientific">Flectobacillus roseus</name>
    <dbReference type="NCBI Taxonomy" id="502259"/>
    <lineage>
        <taxon>Bacteria</taxon>
        <taxon>Pseudomonadati</taxon>
        <taxon>Bacteroidota</taxon>
        <taxon>Cytophagia</taxon>
        <taxon>Cytophagales</taxon>
        <taxon>Flectobacillaceae</taxon>
        <taxon>Flectobacillus</taxon>
    </lineage>
</organism>
<dbReference type="EMBL" id="JASHIF010000012">
    <property type="protein sequence ID" value="MDI9860729.1"/>
    <property type="molecule type" value="Genomic_DNA"/>
</dbReference>
<dbReference type="Gene3D" id="3.30.450.20">
    <property type="entry name" value="PAS domain"/>
    <property type="match status" value="2"/>
</dbReference>
<dbReference type="InterPro" id="IPR035965">
    <property type="entry name" value="PAS-like_dom_sf"/>
</dbReference>
<dbReference type="SUPFAM" id="SSF47384">
    <property type="entry name" value="Homodimeric domain of signal transducing histidine kinase"/>
    <property type="match status" value="1"/>
</dbReference>